<dbReference type="InterPro" id="IPR011765">
    <property type="entry name" value="Pept_M16_N"/>
</dbReference>
<comment type="caution">
    <text evidence="4">The sequence shown here is derived from an EMBL/GenBank/DDBJ whole genome shotgun (WGS) entry which is preliminary data.</text>
</comment>
<evidence type="ECO:0000259" key="3">
    <source>
        <dbReference type="Pfam" id="PF05193"/>
    </source>
</evidence>
<feature type="domain" description="Peptidase M16 N-terminal" evidence="2">
    <location>
        <begin position="61"/>
        <end position="171"/>
    </location>
</feature>
<dbReference type="PANTHER" id="PTHR11851:SF224">
    <property type="entry name" value="PROCESSING PROTEASE"/>
    <property type="match status" value="1"/>
</dbReference>
<proteinExistence type="predicted"/>
<keyword evidence="1" id="KW-0732">Signal</keyword>
<dbReference type="InterPro" id="IPR007863">
    <property type="entry name" value="Peptidase_M16_C"/>
</dbReference>
<dbReference type="InterPro" id="IPR011249">
    <property type="entry name" value="Metalloenz_LuxS/M16"/>
</dbReference>
<dbReference type="PANTHER" id="PTHR11851">
    <property type="entry name" value="METALLOPROTEASE"/>
    <property type="match status" value="1"/>
</dbReference>
<dbReference type="SUPFAM" id="SSF63411">
    <property type="entry name" value="LuxS/MPP-like metallohydrolase"/>
    <property type="match status" value="2"/>
</dbReference>
<feature type="chain" id="PRO_5032845816" evidence="1">
    <location>
        <begin position="35"/>
        <end position="472"/>
    </location>
</feature>
<feature type="domain" description="Peptidase M16 C-terminal" evidence="3">
    <location>
        <begin position="208"/>
        <end position="384"/>
    </location>
</feature>
<protein>
    <submittedName>
        <fullName evidence="4">Insulinase family protein</fullName>
    </submittedName>
</protein>
<dbReference type="Gene3D" id="3.30.830.10">
    <property type="entry name" value="Metalloenzyme, LuxS/M16 peptidase-like"/>
    <property type="match status" value="2"/>
</dbReference>
<reference evidence="4" key="1">
    <citation type="journal article" date="2020" name="mSystems">
        <title>Genome- and Community-Level Interaction Insights into Carbon Utilization and Element Cycling Functions of Hydrothermarchaeota in Hydrothermal Sediment.</title>
        <authorList>
            <person name="Zhou Z."/>
            <person name="Liu Y."/>
            <person name="Xu W."/>
            <person name="Pan J."/>
            <person name="Luo Z.H."/>
            <person name="Li M."/>
        </authorList>
    </citation>
    <scope>NUCLEOTIDE SEQUENCE [LARGE SCALE GENOMIC DNA]</scope>
    <source>
        <strain evidence="4">SpSt-381</strain>
    </source>
</reference>
<evidence type="ECO:0000256" key="1">
    <source>
        <dbReference type="SAM" id="SignalP"/>
    </source>
</evidence>
<evidence type="ECO:0000259" key="2">
    <source>
        <dbReference type="Pfam" id="PF00675"/>
    </source>
</evidence>
<dbReference type="Pfam" id="PF05193">
    <property type="entry name" value="Peptidase_M16_C"/>
    <property type="match status" value="1"/>
</dbReference>
<dbReference type="InterPro" id="IPR050361">
    <property type="entry name" value="MPP/UQCRC_Complex"/>
</dbReference>
<dbReference type="Pfam" id="PF00675">
    <property type="entry name" value="Peptidase_M16"/>
    <property type="match status" value="1"/>
</dbReference>
<name>A0A832I4J7_UNCEI</name>
<evidence type="ECO:0000313" key="4">
    <source>
        <dbReference type="EMBL" id="HGZ43661.1"/>
    </source>
</evidence>
<dbReference type="GO" id="GO:0046872">
    <property type="term" value="F:metal ion binding"/>
    <property type="evidence" value="ECO:0007669"/>
    <property type="project" value="InterPro"/>
</dbReference>
<organism evidence="4">
    <name type="scientific">Eiseniibacteriota bacterium</name>
    <dbReference type="NCBI Taxonomy" id="2212470"/>
    <lineage>
        <taxon>Bacteria</taxon>
        <taxon>Candidatus Eiseniibacteriota</taxon>
    </lineage>
</organism>
<dbReference type="AlphaFoldDB" id="A0A832I4J7"/>
<dbReference type="EMBL" id="DSQF01000019">
    <property type="protein sequence ID" value="HGZ43661.1"/>
    <property type="molecule type" value="Genomic_DNA"/>
</dbReference>
<gene>
    <name evidence="4" type="ORF">ENR23_09590</name>
</gene>
<feature type="signal peptide" evidence="1">
    <location>
        <begin position="1"/>
        <end position="34"/>
    </location>
</feature>
<accession>A0A832I4J7</accession>
<sequence>MSARRGSARRAAPGARAVFALALGLSLAAAPAVAAAARLTLPAATRATLKNGLRVVIVPSARLPLVDLRLVVPAGAAYDPPGREGLAGLTADLLTEGAGARDAAAFAEAIAFVGGSFAATAGPEALTLSCEVLARDASLGIELLRDAVVAPTFAPDAFERRRAEALGRIASERDDLWALADRAMLPFVYGAHPLGHATSGGEASVRALTRDDVVAFHARHVTPAGAVLVVVGAVEPRAMLAELERAFGAWKAPGAPPPAVPPLPRAGGARGVRLVAAPEATQAQIRLGCPGVPRGHPDEFAVRVANAILGDGFTSRLVNEIRVVRGLTYRIRSAFTMHRTAGAFVISTFTRNATLRDAVDEIRNVVRTLVQEGPTEAELEKAKRFLTGQFPLGLQAPDDLAAHIADVEFHGLDPAWIESFDAHVAAVTMADVRRALKSYVCTDDLALLVVADPDSARAALAGFGPVEQVGAP</sequence>